<accession>A0A380WR43</accession>
<protein>
    <submittedName>
        <fullName evidence="5">Uncharacterized HTH-type transcriptional regulator ydfH</fullName>
    </submittedName>
</protein>
<dbReference type="Pfam" id="PF00392">
    <property type="entry name" value="GntR"/>
    <property type="match status" value="1"/>
</dbReference>
<name>A0A380WR43_AMIAI</name>
<evidence type="ECO:0000256" key="2">
    <source>
        <dbReference type="ARBA" id="ARBA00023125"/>
    </source>
</evidence>
<dbReference type="InterPro" id="IPR008920">
    <property type="entry name" value="TF_FadR/GntR_C"/>
</dbReference>
<keyword evidence="1" id="KW-0805">Transcription regulation</keyword>
<dbReference type="SMART" id="SM00345">
    <property type="entry name" value="HTH_GNTR"/>
    <property type="match status" value="1"/>
</dbReference>
<keyword evidence="3" id="KW-0804">Transcription</keyword>
<dbReference type="GO" id="GO:0003700">
    <property type="term" value="F:DNA-binding transcription factor activity"/>
    <property type="evidence" value="ECO:0007669"/>
    <property type="project" value="InterPro"/>
</dbReference>
<dbReference type="InterPro" id="IPR011711">
    <property type="entry name" value="GntR_C"/>
</dbReference>
<reference evidence="5 6" key="1">
    <citation type="submission" date="2018-06" db="EMBL/GenBank/DDBJ databases">
        <authorList>
            <consortium name="Pathogen Informatics"/>
            <person name="Doyle S."/>
        </authorList>
    </citation>
    <scope>NUCLEOTIDE SEQUENCE [LARGE SCALE GENOMIC DNA]</scope>
    <source>
        <strain evidence="5 6">NCTC10684</strain>
    </source>
</reference>
<dbReference type="SUPFAM" id="SSF46785">
    <property type="entry name" value="Winged helix' DNA-binding domain"/>
    <property type="match status" value="1"/>
</dbReference>
<dbReference type="Gene3D" id="1.10.10.10">
    <property type="entry name" value="Winged helix-like DNA-binding domain superfamily/Winged helix DNA-binding domain"/>
    <property type="match status" value="1"/>
</dbReference>
<gene>
    <name evidence="5" type="primary">ydfH_7</name>
    <name evidence="5" type="ORF">NCTC10684_04528</name>
</gene>
<evidence type="ECO:0000313" key="5">
    <source>
        <dbReference type="EMBL" id="SUU91265.1"/>
    </source>
</evidence>
<dbReference type="Proteomes" id="UP000254701">
    <property type="component" value="Unassembled WGS sequence"/>
</dbReference>
<evidence type="ECO:0000259" key="4">
    <source>
        <dbReference type="PROSITE" id="PS50949"/>
    </source>
</evidence>
<organism evidence="5 6">
    <name type="scientific">Aminobacter aminovorans</name>
    <name type="common">Chelatobacter heintzii</name>
    <dbReference type="NCBI Taxonomy" id="83263"/>
    <lineage>
        <taxon>Bacteria</taxon>
        <taxon>Pseudomonadati</taxon>
        <taxon>Pseudomonadota</taxon>
        <taxon>Alphaproteobacteria</taxon>
        <taxon>Hyphomicrobiales</taxon>
        <taxon>Phyllobacteriaceae</taxon>
        <taxon>Aminobacter</taxon>
    </lineage>
</organism>
<dbReference type="RefSeq" id="WP_115733166.1">
    <property type="nucleotide sequence ID" value="NZ_BAAAVY010000037.1"/>
</dbReference>
<dbReference type="GO" id="GO:0003677">
    <property type="term" value="F:DNA binding"/>
    <property type="evidence" value="ECO:0007669"/>
    <property type="project" value="UniProtKB-KW"/>
</dbReference>
<feature type="domain" description="HTH gntR-type" evidence="4">
    <location>
        <begin position="9"/>
        <end position="76"/>
    </location>
</feature>
<keyword evidence="2" id="KW-0238">DNA-binding</keyword>
<dbReference type="EMBL" id="UFSM01000001">
    <property type="protein sequence ID" value="SUU91265.1"/>
    <property type="molecule type" value="Genomic_DNA"/>
</dbReference>
<dbReference type="AlphaFoldDB" id="A0A380WR43"/>
<dbReference type="Pfam" id="PF07729">
    <property type="entry name" value="FCD"/>
    <property type="match status" value="1"/>
</dbReference>
<dbReference type="OrthoDB" id="7618373at2"/>
<evidence type="ECO:0000256" key="3">
    <source>
        <dbReference type="ARBA" id="ARBA00023163"/>
    </source>
</evidence>
<dbReference type="InterPro" id="IPR036388">
    <property type="entry name" value="WH-like_DNA-bd_sf"/>
</dbReference>
<evidence type="ECO:0000256" key="1">
    <source>
        <dbReference type="ARBA" id="ARBA00023015"/>
    </source>
</evidence>
<dbReference type="PANTHER" id="PTHR43537:SF53">
    <property type="entry name" value="HTH-TYPE TRANSCRIPTIONAL REPRESSOR NANR"/>
    <property type="match status" value="1"/>
</dbReference>
<dbReference type="SMART" id="SM00895">
    <property type="entry name" value="FCD"/>
    <property type="match status" value="1"/>
</dbReference>
<proteinExistence type="predicted"/>
<dbReference type="InterPro" id="IPR036390">
    <property type="entry name" value="WH_DNA-bd_sf"/>
</dbReference>
<dbReference type="SUPFAM" id="SSF48008">
    <property type="entry name" value="GntR ligand-binding domain-like"/>
    <property type="match status" value="1"/>
</dbReference>
<dbReference type="PANTHER" id="PTHR43537">
    <property type="entry name" value="TRANSCRIPTIONAL REGULATOR, GNTR FAMILY"/>
    <property type="match status" value="1"/>
</dbReference>
<dbReference type="InterPro" id="IPR000524">
    <property type="entry name" value="Tscrpt_reg_HTH_GntR"/>
</dbReference>
<dbReference type="CDD" id="cd07377">
    <property type="entry name" value="WHTH_GntR"/>
    <property type="match status" value="1"/>
</dbReference>
<dbReference type="PROSITE" id="PS50949">
    <property type="entry name" value="HTH_GNTR"/>
    <property type="match status" value="1"/>
</dbReference>
<dbReference type="Gene3D" id="1.20.120.530">
    <property type="entry name" value="GntR ligand-binding domain-like"/>
    <property type="match status" value="1"/>
</dbReference>
<evidence type="ECO:0000313" key="6">
    <source>
        <dbReference type="Proteomes" id="UP000254701"/>
    </source>
</evidence>
<sequence length="229" mass="25405">MDAEAGMRHATDQEIYEKIWSAIAERQIGPGTRLKEEQLADIFGASRARIRHVLQNLARDGLITLVPNRGAFVSKPSIEEARDVFFARRTIEERLVERLCATIDAAGIARLGEHVDQERKAHQGGDLAGAIRLSGAFHMLIAELAQSQILATLLRDLVSRTSLIMAMYQQKEIQNCGPDEHAAIVQSITARDAKAALAVMHHHLAHIENQLDLESERVLARDLEDILGL</sequence>